<sequence length="218" mass="24047">MDLARIWPPFGLEITAAHTGEEISLRVMRDEDIAVLNDATPTDIFGSDIPEHAFGWLFDETNSPALFRWEHRVQMSPAHWSLDFVVVQHNKVIGSVDMRANDFGTTKSIETGSWIYHRLQGRGIGTLVRHAIAELGFNHFGAERLTTAWACSNKASAAVSAKLGYTTTADITVESLGPDNHTAPGVRAELSRSNYHRPADLQCEVRGLTPKLKSLLGI</sequence>
<name>A0A177IF70_9CORY</name>
<gene>
    <name evidence="2" type="ORF">AYJ05_04645</name>
</gene>
<feature type="domain" description="N-acetyltransferase" evidence="1">
    <location>
        <begin position="34"/>
        <end position="193"/>
    </location>
</feature>
<evidence type="ECO:0000313" key="2">
    <source>
        <dbReference type="EMBL" id="OAH26715.1"/>
    </source>
</evidence>
<dbReference type="PANTHER" id="PTHR43441:SF2">
    <property type="entry name" value="FAMILY ACETYLTRANSFERASE, PUTATIVE (AFU_ORTHOLOGUE AFUA_7G00850)-RELATED"/>
    <property type="match status" value="1"/>
</dbReference>
<evidence type="ECO:0000313" key="3">
    <source>
        <dbReference type="Proteomes" id="UP000076947"/>
    </source>
</evidence>
<proteinExistence type="predicted"/>
<dbReference type="EMBL" id="LSTQ01000023">
    <property type="protein sequence ID" value="OAH26715.1"/>
    <property type="molecule type" value="Genomic_DNA"/>
</dbReference>
<dbReference type="InterPro" id="IPR051908">
    <property type="entry name" value="Ribosomal_N-acetyltransferase"/>
</dbReference>
<dbReference type="STRING" id="1705.CA21670_00110"/>
<dbReference type="GO" id="GO:1990189">
    <property type="term" value="F:protein N-terminal-serine acetyltransferase activity"/>
    <property type="evidence" value="ECO:0007669"/>
    <property type="project" value="TreeGrafter"/>
</dbReference>
<dbReference type="Gene3D" id="3.40.630.30">
    <property type="match status" value="1"/>
</dbReference>
<evidence type="ECO:0000259" key="1">
    <source>
        <dbReference type="PROSITE" id="PS51186"/>
    </source>
</evidence>
<accession>A0A177IF70</accession>
<dbReference type="InterPro" id="IPR016181">
    <property type="entry name" value="Acyl_CoA_acyltransferase"/>
</dbReference>
<dbReference type="InterPro" id="IPR000182">
    <property type="entry name" value="GNAT_dom"/>
</dbReference>
<dbReference type="AlphaFoldDB" id="A0A177IF70"/>
<dbReference type="SUPFAM" id="SSF55729">
    <property type="entry name" value="Acyl-CoA N-acyltransferases (Nat)"/>
    <property type="match status" value="1"/>
</dbReference>
<dbReference type="OrthoDB" id="3466127at2"/>
<comment type="caution">
    <text evidence="2">The sequence shown here is derived from an EMBL/GenBank/DDBJ whole genome shotgun (WGS) entry which is preliminary data.</text>
</comment>
<dbReference type="GO" id="GO:0005737">
    <property type="term" value="C:cytoplasm"/>
    <property type="evidence" value="ECO:0007669"/>
    <property type="project" value="TreeGrafter"/>
</dbReference>
<reference evidence="3" key="1">
    <citation type="submission" date="2016-02" db="EMBL/GenBank/DDBJ databases">
        <authorList>
            <person name="Kaur G."/>
            <person name="Nair G.R."/>
            <person name="Mayilraj S."/>
        </authorList>
    </citation>
    <scope>NUCLEOTIDE SEQUENCE [LARGE SCALE GENOMIC DNA]</scope>
    <source>
        <strain evidence="3">GA-15</strain>
    </source>
</reference>
<protein>
    <submittedName>
        <fullName evidence="2">GNAT family acetyltransferase</fullName>
    </submittedName>
</protein>
<dbReference type="Proteomes" id="UP000076947">
    <property type="component" value="Unassembled WGS sequence"/>
</dbReference>
<keyword evidence="2" id="KW-0808">Transferase</keyword>
<dbReference type="PROSITE" id="PS51186">
    <property type="entry name" value="GNAT"/>
    <property type="match status" value="1"/>
</dbReference>
<dbReference type="GO" id="GO:0008999">
    <property type="term" value="F:protein-N-terminal-alanine acetyltransferase activity"/>
    <property type="evidence" value="ECO:0007669"/>
    <property type="project" value="TreeGrafter"/>
</dbReference>
<dbReference type="PANTHER" id="PTHR43441">
    <property type="entry name" value="RIBOSOMAL-PROTEIN-SERINE ACETYLTRANSFERASE"/>
    <property type="match status" value="1"/>
</dbReference>
<keyword evidence="3" id="KW-1185">Reference proteome</keyword>
<dbReference type="Pfam" id="PF13302">
    <property type="entry name" value="Acetyltransf_3"/>
    <property type="match status" value="1"/>
</dbReference>
<organism evidence="2 3">
    <name type="scientific">Corynebacterium stationis</name>
    <dbReference type="NCBI Taxonomy" id="1705"/>
    <lineage>
        <taxon>Bacteria</taxon>
        <taxon>Bacillati</taxon>
        <taxon>Actinomycetota</taxon>
        <taxon>Actinomycetes</taxon>
        <taxon>Mycobacteriales</taxon>
        <taxon>Corynebacteriaceae</taxon>
        <taxon>Corynebacterium</taxon>
    </lineage>
</organism>
<dbReference type="RefSeq" id="WP_066840177.1">
    <property type="nucleotide sequence ID" value="NZ_LSTQ01000023.1"/>
</dbReference>